<feature type="region of interest" description="Disordered" evidence="1">
    <location>
        <begin position="77"/>
        <end position="96"/>
    </location>
</feature>
<protein>
    <submittedName>
        <fullName evidence="2">Uncharacterized protein</fullName>
    </submittedName>
</protein>
<proteinExistence type="predicted"/>
<dbReference type="EMBL" id="CAACVG010008002">
    <property type="protein sequence ID" value="VEN48012.1"/>
    <property type="molecule type" value="Genomic_DNA"/>
</dbReference>
<sequence>MFAVLHTHWISGRTPLPLPLLLNYLIGGLRLKSAGEDREKSLCPTFAARIHPTTSHQLTSYEPCLLKVCPLTPNTTLKMTSKPRRSDRHRYRDRLL</sequence>
<reference evidence="2 3" key="1">
    <citation type="submission" date="2019-01" db="EMBL/GenBank/DDBJ databases">
        <authorList>
            <person name="Sayadi A."/>
        </authorList>
    </citation>
    <scope>NUCLEOTIDE SEQUENCE [LARGE SCALE GENOMIC DNA]</scope>
</reference>
<keyword evidence="3" id="KW-1185">Reference proteome</keyword>
<dbReference type="AlphaFoldDB" id="A0A653CJB3"/>
<evidence type="ECO:0000313" key="3">
    <source>
        <dbReference type="Proteomes" id="UP000410492"/>
    </source>
</evidence>
<feature type="compositionally biased region" description="Basic residues" evidence="1">
    <location>
        <begin position="81"/>
        <end position="96"/>
    </location>
</feature>
<name>A0A653CJB3_CALMS</name>
<organism evidence="2 3">
    <name type="scientific">Callosobruchus maculatus</name>
    <name type="common">Southern cowpea weevil</name>
    <name type="synonym">Pulse bruchid</name>
    <dbReference type="NCBI Taxonomy" id="64391"/>
    <lineage>
        <taxon>Eukaryota</taxon>
        <taxon>Metazoa</taxon>
        <taxon>Ecdysozoa</taxon>
        <taxon>Arthropoda</taxon>
        <taxon>Hexapoda</taxon>
        <taxon>Insecta</taxon>
        <taxon>Pterygota</taxon>
        <taxon>Neoptera</taxon>
        <taxon>Endopterygota</taxon>
        <taxon>Coleoptera</taxon>
        <taxon>Polyphaga</taxon>
        <taxon>Cucujiformia</taxon>
        <taxon>Chrysomeloidea</taxon>
        <taxon>Chrysomelidae</taxon>
        <taxon>Bruchinae</taxon>
        <taxon>Bruchini</taxon>
        <taxon>Callosobruchus</taxon>
    </lineage>
</organism>
<accession>A0A653CJB3</accession>
<dbReference type="Proteomes" id="UP000410492">
    <property type="component" value="Unassembled WGS sequence"/>
</dbReference>
<feature type="non-terminal residue" evidence="2">
    <location>
        <position position="96"/>
    </location>
</feature>
<gene>
    <name evidence="2" type="ORF">CALMAC_LOCUS9615</name>
</gene>
<evidence type="ECO:0000313" key="2">
    <source>
        <dbReference type="EMBL" id="VEN48012.1"/>
    </source>
</evidence>
<evidence type="ECO:0000256" key="1">
    <source>
        <dbReference type="SAM" id="MobiDB-lite"/>
    </source>
</evidence>